<evidence type="ECO:0000313" key="10">
    <source>
        <dbReference type="EMBL" id="KAH0575736.1"/>
    </source>
</evidence>
<evidence type="ECO:0000313" key="9">
    <source>
        <dbReference type="EMBL" id="EST47248.1"/>
    </source>
</evidence>
<dbReference type="PANTHER" id="PTHR47968">
    <property type="entry name" value="CENTROMERE PROTEIN E"/>
    <property type="match status" value="1"/>
</dbReference>
<evidence type="ECO:0000256" key="2">
    <source>
        <dbReference type="ARBA" id="ARBA00022840"/>
    </source>
</evidence>
<keyword evidence="2 5" id="KW-0067">ATP-binding</keyword>
<dbReference type="PANTHER" id="PTHR47968:SF75">
    <property type="entry name" value="CENTROMERE-ASSOCIATED PROTEIN E"/>
    <property type="match status" value="1"/>
</dbReference>
<reference evidence="10" key="2">
    <citation type="submission" date="2020-12" db="EMBL/GenBank/DDBJ databases">
        <title>New Spironucleus salmonicida genome in near-complete chromosomes.</title>
        <authorList>
            <person name="Xu F."/>
            <person name="Kurt Z."/>
            <person name="Jimenez-Gonzalez A."/>
            <person name="Astvaldsson A."/>
            <person name="Andersson J.O."/>
            <person name="Svard S.G."/>
        </authorList>
    </citation>
    <scope>NUCLEOTIDE SEQUENCE</scope>
    <source>
        <strain evidence="10">ATCC 50377</strain>
    </source>
</reference>
<reference evidence="9 10" key="1">
    <citation type="journal article" date="2014" name="PLoS Genet.">
        <title>The Genome of Spironucleus salmonicida Highlights a Fish Pathogen Adapted to Fluctuating Environments.</title>
        <authorList>
            <person name="Xu F."/>
            <person name="Jerlstrom-Hultqvist J."/>
            <person name="Einarsson E."/>
            <person name="Astvaldsson A."/>
            <person name="Svard S.G."/>
            <person name="Andersson J.O."/>
        </authorList>
    </citation>
    <scope>NUCLEOTIDE SEQUENCE</scope>
    <source>
        <strain evidence="10">ATCC 50377</strain>
    </source>
</reference>
<evidence type="ECO:0000256" key="5">
    <source>
        <dbReference type="PROSITE-ProRule" id="PRU00283"/>
    </source>
</evidence>
<dbReference type="VEuPathDB" id="GiardiaDB:SS50377_23376"/>
<name>V6LSM9_9EUKA</name>
<dbReference type="InterPro" id="IPR001752">
    <property type="entry name" value="Kinesin_motor_dom"/>
</dbReference>
<dbReference type="GO" id="GO:0003777">
    <property type="term" value="F:microtubule motor activity"/>
    <property type="evidence" value="ECO:0007669"/>
    <property type="project" value="InterPro"/>
</dbReference>
<keyword evidence="6" id="KW-0493">Microtubule</keyword>
<dbReference type="Pfam" id="PF00225">
    <property type="entry name" value="Kinesin"/>
    <property type="match status" value="1"/>
</dbReference>
<dbReference type="OrthoDB" id="3176171at2759"/>
<dbReference type="Proteomes" id="UP000018208">
    <property type="component" value="Unassembled WGS sequence"/>
</dbReference>
<organism evidence="9">
    <name type="scientific">Spironucleus salmonicida</name>
    <dbReference type="NCBI Taxonomy" id="348837"/>
    <lineage>
        <taxon>Eukaryota</taxon>
        <taxon>Metamonada</taxon>
        <taxon>Diplomonadida</taxon>
        <taxon>Hexamitidae</taxon>
        <taxon>Hexamitinae</taxon>
        <taxon>Spironucleus</taxon>
    </lineage>
</organism>
<evidence type="ECO:0000256" key="4">
    <source>
        <dbReference type="ARBA" id="ARBA00023175"/>
    </source>
</evidence>
<dbReference type="GO" id="GO:0005524">
    <property type="term" value="F:ATP binding"/>
    <property type="evidence" value="ECO:0007669"/>
    <property type="project" value="UniProtKB-UniRule"/>
</dbReference>
<dbReference type="SUPFAM" id="SSF52540">
    <property type="entry name" value="P-loop containing nucleoside triphosphate hydrolases"/>
    <property type="match status" value="1"/>
</dbReference>
<dbReference type="EMBL" id="KI546046">
    <property type="protein sequence ID" value="EST47248.1"/>
    <property type="molecule type" value="Genomic_DNA"/>
</dbReference>
<dbReference type="InterPro" id="IPR019821">
    <property type="entry name" value="Kinesin_motor_CS"/>
</dbReference>
<keyword evidence="4 5" id="KW-0505">Motor protein</keyword>
<sequence>MTKENFTVAVRVRPLNQKETANGAYSVIQLNSNDSLYFDPITKETGPGAKKQKNLLFQYDRVYDEHSTNQEIYRNTVQQFIGTFLDGINCSVFAYGATASGKTHTISGEGDGIMYQIVEDIFNQVKSDDKFSITFIEIYNENIHDLLSEALVTQNLTIREDPILGSVVVGIKEIQVSSKLDAYTYIQKALQQRACSSTGENISSSRSHSVLTINLQRDSTYSKFVVIDLAGSERMKRTGATGLRAQEGTNINKSLLALGNCLSALVKPGGYVPYRNSKLTRILKDTLSGNSKVIMLCMISPGSVCFDDTLNSLVYAQRATLIKTNAQQNLATFQYTTVEYNQMIQQYKEENMQLQQELTTCKQQTNSSTRSQAINSSYDVIKNDIHDRLQSILGKAKQYYLIQTNRKYIDYLNEQKIQIDNQMLKQLLSQEVKLKGQIAQEKEQISLIQQKKEFQAMQKQLQDSIILLIENAQCILQQLTVQSYANLLEQKQNLLNNQHLEKDKQIIQLKAIFQDLVSIAEVGLGNQEVVPFIKNFQTIVNSNKEISKIQNIDFQQISLGQELTLNQLDNTQQLQLSINASQIPTSQFNIQADQKRINALSSFRQRRVPGLNRPEKRAYEQELGELEKQLSQVSQSRRMK</sequence>
<evidence type="ECO:0000259" key="8">
    <source>
        <dbReference type="PROSITE" id="PS50067"/>
    </source>
</evidence>
<dbReference type="Gene3D" id="3.40.850.10">
    <property type="entry name" value="Kinesin motor domain"/>
    <property type="match status" value="1"/>
</dbReference>
<feature type="binding site" evidence="5">
    <location>
        <begin position="96"/>
        <end position="103"/>
    </location>
    <ligand>
        <name>ATP</name>
        <dbReference type="ChEBI" id="CHEBI:30616"/>
    </ligand>
</feature>
<accession>V6LSM9</accession>
<gene>
    <name evidence="9" type="ORF">SS50377_12757</name>
    <name evidence="10" type="ORF">SS50377_23376</name>
</gene>
<keyword evidence="11" id="KW-1185">Reference proteome</keyword>
<keyword evidence="3 7" id="KW-0175">Coiled coil</keyword>
<dbReference type="PROSITE" id="PS50067">
    <property type="entry name" value="KINESIN_MOTOR_2"/>
    <property type="match status" value="1"/>
</dbReference>
<dbReference type="PROSITE" id="PS00411">
    <property type="entry name" value="KINESIN_MOTOR_1"/>
    <property type="match status" value="1"/>
</dbReference>
<dbReference type="AlphaFoldDB" id="V6LSM9"/>
<dbReference type="GO" id="GO:0007018">
    <property type="term" value="P:microtubule-based movement"/>
    <property type="evidence" value="ECO:0007669"/>
    <property type="project" value="InterPro"/>
</dbReference>
<dbReference type="SMART" id="SM00129">
    <property type="entry name" value="KISc"/>
    <property type="match status" value="1"/>
</dbReference>
<dbReference type="InterPro" id="IPR027417">
    <property type="entry name" value="P-loop_NTPase"/>
</dbReference>
<dbReference type="EMBL" id="AUWU02000003">
    <property type="protein sequence ID" value="KAH0575736.1"/>
    <property type="molecule type" value="Genomic_DNA"/>
</dbReference>
<protein>
    <recommendedName>
        <fullName evidence="6">Kinesin-like protein</fullName>
    </recommendedName>
</protein>
<evidence type="ECO:0000256" key="3">
    <source>
        <dbReference type="ARBA" id="ARBA00023054"/>
    </source>
</evidence>
<evidence type="ECO:0000256" key="1">
    <source>
        <dbReference type="ARBA" id="ARBA00022741"/>
    </source>
</evidence>
<dbReference type="GO" id="GO:0005874">
    <property type="term" value="C:microtubule"/>
    <property type="evidence" value="ECO:0007669"/>
    <property type="project" value="UniProtKB-KW"/>
</dbReference>
<dbReference type="GO" id="GO:0008017">
    <property type="term" value="F:microtubule binding"/>
    <property type="evidence" value="ECO:0007669"/>
    <property type="project" value="InterPro"/>
</dbReference>
<dbReference type="CDD" id="cd00106">
    <property type="entry name" value="KISc"/>
    <property type="match status" value="1"/>
</dbReference>
<dbReference type="InterPro" id="IPR027640">
    <property type="entry name" value="Kinesin-like_fam"/>
</dbReference>
<feature type="coiled-coil region" evidence="7">
    <location>
        <begin position="337"/>
        <end position="364"/>
    </location>
</feature>
<evidence type="ECO:0000256" key="6">
    <source>
        <dbReference type="RuleBase" id="RU000394"/>
    </source>
</evidence>
<proteinExistence type="inferred from homology"/>
<comment type="similarity">
    <text evidence="5 6">Belongs to the TRAFAC class myosin-kinesin ATPase superfamily. Kinesin family.</text>
</comment>
<evidence type="ECO:0000256" key="7">
    <source>
        <dbReference type="SAM" id="Coils"/>
    </source>
</evidence>
<feature type="domain" description="Kinesin motor" evidence="8">
    <location>
        <begin position="5"/>
        <end position="322"/>
    </location>
</feature>
<evidence type="ECO:0000313" key="11">
    <source>
        <dbReference type="Proteomes" id="UP000018208"/>
    </source>
</evidence>
<dbReference type="PRINTS" id="PR00380">
    <property type="entry name" value="KINESINHEAVY"/>
</dbReference>
<keyword evidence="1 5" id="KW-0547">Nucleotide-binding</keyword>
<dbReference type="InterPro" id="IPR036961">
    <property type="entry name" value="Kinesin_motor_dom_sf"/>
</dbReference>